<evidence type="ECO:0000313" key="1">
    <source>
        <dbReference type="EMBL" id="OMJ30012.1"/>
    </source>
</evidence>
<keyword evidence="2" id="KW-1185">Reference proteome</keyword>
<comment type="caution">
    <text evidence="1">The sequence shown here is derived from an EMBL/GenBank/DDBJ whole genome shotgun (WGS) entry which is preliminary data.</text>
</comment>
<protein>
    <submittedName>
        <fullName evidence="1">Uncharacterized protein</fullName>
    </submittedName>
</protein>
<proteinExistence type="predicted"/>
<dbReference type="EMBL" id="LSSM01000108">
    <property type="protein sequence ID" value="OMJ30012.1"/>
    <property type="molecule type" value="Genomic_DNA"/>
</dbReference>
<name>A0A1R1YSY9_9FUNG</name>
<sequence length="101" mass="11545">MQFSHATVYKMMAFRETVKYTKGFFVRGAVIQFSFYYFIDEYATSLTDPSDCFWNKAPAIPILDSSVYILYGFDVSGCSSTGALTIECFNFLKLLLEHLSK</sequence>
<dbReference type="AlphaFoldDB" id="A0A1R1YSY9"/>
<reference evidence="2" key="1">
    <citation type="submission" date="2017-01" db="EMBL/GenBank/DDBJ databases">
        <authorList>
            <person name="Wang Y."/>
            <person name="White M."/>
            <person name="Kvist S."/>
            <person name="Moncalvo J.-M."/>
        </authorList>
    </citation>
    <scope>NUCLEOTIDE SEQUENCE [LARGE SCALE GENOMIC DNA]</scope>
    <source>
        <strain evidence="2">ID-206-W2</strain>
    </source>
</reference>
<evidence type="ECO:0000313" key="2">
    <source>
        <dbReference type="Proteomes" id="UP000187429"/>
    </source>
</evidence>
<dbReference type="Proteomes" id="UP000187429">
    <property type="component" value="Unassembled WGS sequence"/>
</dbReference>
<gene>
    <name evidence="1" type="ORF">AYI69_g457</name>
</gene>
<organism evidence="1 2">
    <name type="scientific">Smittium culicis</name>
    <dbReference type="NCBI Taxonomy" id="133412"/>
    <lineage>
        <taxon>Eukaryota</taxon>
        <taxon>Fungi</taxon>
        <taxon>Fungi incertae sedis</taxon>
        <taxon>Zoopagomycota</taxon>
        <taxon>Kickxellomycotina</taxon>
        <taxon>Harpellomycetes</taxon>
        <taxon>Harpellales</taxon>
        <taxon>Legeriomycetaceae</taxon>
        <taxon>Smittium</taxon>
    </lineage>
</organism>
<accession>A0A1R1YSY9</accession>